<name>A0A8J2LS53_9HEXA</name>
<dbReference type="SMART" id="SM00228">
    <property type="entry name" value="PDZ"/>
    <property type="match status" value="1"/>
</dbReference>
<keyword evidence="9" id="KW-0053">Apoptosis</keyword>
<evidence type="ECO:0000256" key="11">
    <source>
        <dbReference type="ARBA" id="ARBA00022825"/>
    </source>
</evidence>
<keyword evidence="11" id="KW-0720">Serine protease</keyword>
<evidence type="ECO:0000256" key="6">
    <source>
        <dbReference type="ARBA" id="ARBA00016929"/>
    </source>
</evidence>
<dbReference type="InterPro" id="IPR001478">
    <property type="entry name" value="PDZ"/>
</dbReference>
<evidence type="ECO:0000256" key="10">
    <source>
        <dbReference type="ARBA" id="ARBA00022801"/>
    </source>
</evidence>
<dbReference type="Proteomes" id="UP000708208">
    <property type="component" value="Unassembled WGS sequence"/>
</dbReference>
<dbReference type="GO" id="GO:0007005">
    <property type="term" value="P:mitochondrion organization"/>
    <property type="evidence" value="ECO:0007669"/>
    <property type="project" value="UniProtKB-ARBA"/>
</dbReference>
<comment type="subcellular location">
    <subcellularLocation>
        <location evidence="3">Mitochondrion intermembrane space</location>
        <topology evidence="3">Single-pass membrane protein</topology>
    </subcellularLocation>
    <subcellularLocation>
        <location evidence="2">Mitochondrion membrane</location>
        <topology evidence="2">Single-pass membrane protein</topology>
    </subcellularLocation>
</comment>
<evidence type="ECO:0000256" key="8">
    <source>
        <dbReference type="ARBA" id="ARBA00022692"/>
    </source>
</evidence>
<keyword evidence="16" id="KW-0865">Zymogen</keyword>
<keyword evidence="15" id="KW-0472">Membrane</keyword>
<sequence length="476" mass="51885">MSSLPLKVVRLVSRSECRRQVSGLKSDQSSSLLRWRYPGVPDTPIVSRFPVRKRNAASLVAILDGEEPRNLQWRFESKSKWKTTDGWNWKTMSLAGILLAAVAKSSADSGYFTDWFTVHAAKPFANDGDDCDRNRTIIRRRSYDFGDETSGMSKRSQFNFVADVVEQAAKAVVCIHVKDHSMIDLLHGTPRTASNGSGFIIREDGLILTNAHVVNASGRTAIAVHLYDGKVYAGQLEAVDPEADLALIRIREKGLPTLKLANSAETRLGEWVVAIGSPLSLSNSVTAGVVSNVKRGASELGIRNDISYIQTDAAITFGNSGGPLVNLDGEAIGINTIKVAAGISFAIPSDRVKQFLAQSDDRKKSGNAKPFRRYIGLAFLTLSPDIAAELEQRMDFSLPTKGVFVWSVVVGSPAYVAGIQPGDVIQKVNDADVSATKDVYDVLEKAHSLQFLILRRGQKYVCSVHPKDGPHFSTPQ</sequence>
<dbReference type="EMBL" id="CAJVCH010571143">
    <property type="protein sequence ID" value="CAG7836756.1"/>
    <property type="molecule type" value="Genomic_DNA"/>
</dbReference>
<accession>A0A8J2LS53</accession>
<dbReference type="GO" id="GO:0031966">
    <property type="term" value="C:mitochondrial membrane"/>
    <property type="evidence" value="ECO:0007669"/>
    <property type="project" value="UniProtKB-SubCell"/>
</dbReference>
<evidence type="ECO:0000256" key="17">
    <source>
        <dbReference type="ARBA" id="ARBA00029644"/>
    </source>
</evidence>
<evidence type="ECO:0000256" key="15">
    <source>
        <dbReference type="ARBA" id="ARBA00023136"/>
    </source>
</evidence>
<dbReference type="PROSITE" id="PS50106">
    <property type="entry name" value="PDZ"/>
    <property type="match status" value="1"/>
</dbReference>
<dbReference type="AlphaFoldDB" id="A0A8J2LS53"/>
<keyword evidence="12" id="KW-0809">Transit peptide</keyword>
<comment type="similarity">
    <text evidence="4">Belongs to the peptidase S1C family.</text>
</comment>
<comment type="function">
    <text evidence="18">Serine protease that shows proteolytic activity against a non-specific substrate beta-casein. Promotes or induces cell death either by direct binding to and inhibition of BIRC proteins (also called inhibitor of apoptosis proteins, IAPs), leading to an increase in caspase activity, or by a BIRC inhibition-independent, caspase-independent and serine protease activity-dependent mechanism. Can antagonize antiapoptotic activity of th/Diap1 by directly inducing the degradation of th/Diap1.</text>
</comment>
<keyword evidence="8" id="KW-0812">Transmembrane</keyword>
<dbReference type="OrthoDB" id="4217619at2759"/>
<dbReference type="GO" id="GO:0006508">
    <property type="term" value="P:proteolysis"/>
    <property type="evidence" value="ECO:0007669"/>
    <property type="project" value="UniProtKB-KW"/>
</dbReference>
<dbReference type="InterPro" id="IPR041489">
    <property type="entry name" value="PDZ_6"/>
</dbReference>
<evidence type="ECO:0000256" key="12">
    <source>
        <dbReference type="ARBA" id="ARBA00022946"/>
    </source>
</evidence>
<feature type="domain" description="PDZ" evidence="19">
    <location>
        <begin position="379"/>
        <end position="458"/>
    </location>
</feature>
<evidence type="ECO:0000256" key="18">
    <source>
        <dbReference type="ARBA" id="ARBA00035606"/>
    </source>
</evidence>
<evidence type="ECO:0000256" key="5">
    <source>
        <dbReference type="ARBA" id="ARBA00013033"/>
    </source>
</evidence>
<dbReference type="PANTHER" id="PTHR22939:SF129">
    <property type="entry name" value="SERINE PROTEASE HTRA2, MITOCHONDRIAL"/>
    <property type="match status" value="1"/>
</dbReference>
<dbReference type="PANTHER" id="PTHR22939">
    <property type="entry name" value="SERINE PROTEASE FAMILY S1C HTRA-RELATED"/>
    <property type="match status" value="1"/>
</dbReference>
<keyword evidence="14" id="KW-0496">Mitochondrion</keyword>
<evidence type="ECO:0000256" key="14">
    <source>
        <dbReference type="ARBA" id="ARBA00023128"/>
    </source>
</evidence>
<keyword evidence="7" id="KW-0645">Protease</keyword>
<keyword evidence="10" id="KW-0378">Hydrolase</keyword>
<dbReference type="GO" id="GO:0006915">
    <property type="term" value="P:apoptotic process"/>
    <property type="evidence" value="ECO:0007669"/>
    <property type="project" value="UniProtKB-KW"/>
</dbReference>
<organism evidence="20 21">
    <name type="scientific">Allacma fusca</name>
    <dbReference type="NCBI Taxonomy" id="39272"/>
    <lineage>
        <taxon>Eukaryota</taxon>
        <taxon>Metazoa</taxon>
        <taxon>Ecdysozoa</taxon>
        <taxon>Arthropoda</taxon>
        <taxon>Hexapoda</taxon>
        <taxon>Collembola</taxon>
        <taxon>Symphypleona</taxon>
        <taxon>Sminthuridae</taxon>
        <taxon>Allacma</taxon>
    </lineage>
</organism>
<evidence type="ECO:0000313" key="20">
    <source>
        <dbReference type="EMBL" id="CAG7836756.1"/>
    </source>
</evidence>
<dbReference type="EC" id="3.4.21.108" evidence="5"/>
<keyword evidence="21" id="KW-1185">Reference proteome</keyword>
<evidence type="ECO:0000256" key="13">
    <source>
        <dbReference type="ARBA" id="ARBA00022989"/>
    </source>
</evidence>
<dbReference type="GO" id="GO:0004252">
    <property type="term" value="F:serine-type endopeptidase activity"/>
    <property type="evidence" value="ECO:0007669"/>
    <property type="project" value="TreeGrafter"/>
</dbReference>
<evidence type="ECO:0000256" key="9">
    <source>
        <dbReference type="ARBA" id="ARBA00022703"/>
    </source>
</evidence>
<dbReference type="Pfam" id="PF17820">
    <property type="entry name" value="PDZ_6"/>
    <property type="match status" value="1"/>
</dbReference>
<proteinExistence type="inferred from homology"/>
<protein>
    <recommendedName>
        <fullName evidence="6">Serine protease HTRA2, mitochondrial</fullName>
        <ecNumber evidence="5">3.4.21.108</ecNumber>
    </recommendedName>
    <alternativeName>
        <fullName evidence="17">High temperature requirement protein A2</fullName>
    </alternativeName>
</protein>
<evidence type="ECO:0000256" key="1">
    <source>
        <dbReference type="ARBA" id="ARBA00001760"/>
    </source>
</evidence>
<dbReference type="Pfam" id="PF13365">
    <property type="entry name" value="Trypsin_2"/>
    <property type="match status" value="1"/>
</dbReference>
<comment type="catalytic activity">
    <reaction evidence="1">
        <text>Cleavage of non-polar aliphatic amino-acids at the P1 position, with a preference for Val, Ile and Met. At the P2 and P3 positions, Arg is selected most strongly with a secondary preference for other hydrophilic residues.</text>
        <dbReference type="EC" id="3.4.21.108"/>
    </reaction>
</comment>
<dbReference type="FunFam" id="2.40.10.120:FF:000004">
    <property type="entry name" value="Serine protease HTRA2, mitochondrial"/>
    <property type="match status" value="1"/>
</dbReference>
<evidence type="ECO:0000256" key="4">
    <source>
        <dbReference type="ARBA" id="ARBA00010541"/>
    </source>
</evidence>
<evidence type="ECO:0000256" key="16">
    <source>
        <dbReference type="ARBA" id="ARBA00023145"/>
    </source>
</evidence>
<dbReference type="GO" id="GO:0043065">
    <property type="term" value="P:positive regulation of apoptotic process"/>
    <property type="evidence" value="ECO:0007669"/>
    <property type="project" value="UniProtKB-ARBA"/>
</dbReference>
<evidence type="ECO:0000256" key="2">
    <source>
        <dbReference type="ARBA" id="ARBA00004304"/>
    </source>
</evidence>
<gene>
    <name evidence="20" type="ORF">AFUS01_LOCUS45963</name>
</gene>
<dbReference type="GO" id="GO:0005758">
    <property type="term" value="C:mitochondrial intermembrane space"/>
    <property type="evidence" value="ECO:0007669"/>
    <property type="project" value="UniProtKB-SubCell"/>
</dbReference>
<keyword evidence="13" id="KW-1133">Transmembrane helix</keyword>
<reference evidence="20" key="1">
    <citation type="submission" date="2021-06" db="EMBL/GenBank/DDBJ databases">
        <authorList>
            <person name="Hodson N. C."/>
            <person name="Mongue J. A."/>
            <person name="Jaron S. K."/>
        </authorList>
    </citation>
    <scope>NUCLEOTIDE SEQUENCE</scope>
</reference>
<evidence type="ECO:0000256" key="3">
    <source>
        <dbReference type="ARBA" id="ARBA00004375"/>
    </source>
</evidence>
<evidence type="ECO:0000313" key="21">
    <source>
        <dbReference type="Proteomes" id="UP000708208"/>
    </source>
</evidence>
<evidence type="ECO:0000256" key="7">
    <source>
        <dbReference type="ARBA" id="ARBA00022670"/>
    </source>
</evidence>
<comment type="caution">
    <text evidence="20">The sequence shown here is derived from an EMBL/GenBank/DDBJ whole genome shotgun (WGS) entry which is preliminary data.</text>
</comment>
<evidence type="ECO:0000259" key="19">
    <source>
        <dbReference type="PROSITE" id="PS50106"/>
    </source>
</evidence>